<accession>A0ABU3KL05</accession>
<evidence type="ECO:0000313" key="2">
    <source>
        <dbReference type="EMBL" id="MDT7518469.1"/>
    </source>
</evidence>
<name>A0ABU3KL05_9BURK</name>
<protein>
    <recommendedName>
        <fullName evidence="4">DUF4834 domain-containing protein</fullName>
    </recommendedName>
</protein>
<feature type="transmembrane region" description="Helical" evidence="1">
    <location>
        <begin position="12"/>
        <end position="40"/>
    </location>
</feature>
<sequence length="113" mass="11982">MNFVSAIFRTALKLVLIAAAAVFALSLIVVALLSVVWVLLKALLTGRKPAFVTTFQRFNQARQQFKRGGFGAAGPSAAGGFGYGAPAADVVDVQAHEVRNDQALSYGQDADKR</sequence>
<dbReference type="Proteomes" id="UP001321700">
    <property type="component" value="Unassembled WGS sequence"/>
</dbReference>
<comment type="caution">
    <text evidence="2">The sequence shown here is derived from an EMBL/GenBank/DDBJ whole genome shotgun (WGS) entry which is preliminary data.</text>
</comment>
<dbReference type="EMBL" id="JAVBIK010000001">
    <property type="protein sequence ID" value="MDT7518469.1"/>
    <property type="molecule type" value="Genomic_DNA"/>
</dbReference>
<gene>
    <name evidence="2" type="ORF">RAE19_07065</name>
</gene>
<keyword evidence="1" id="KW-0472">Membrane</keyword>
<evidence type="ECO:0000313" key="3">
    <source>
        <dbReference type="Proteomes" id="UP001321700"/>
    </source>
</evidence>
<organism evidence="2 3">
    <name type="scientific">Rhodoferax potami</name>
    <dbReference type="NCBI Taxonomy" id="3068338"/>
    <lineage>
        <taxon>Bacteria</taxon>
        <taxon>Pseudomonadati</taxon>
        <taxon>Pseudomonadota</taxon>
        <taxon>Betaproteobacteria</taxon>
        <taxon>Burkholderiales</taxon>
        <taxon>Comamonadaceae</taxon>
        <taxon>Rhodoferax</taxon>
    </lineage>
</organism>
<evidence type="ECO:0008006" key="4">
    <source>
        <dbReference type="Google" id="ProtNLM"/>
    </source>
</evidence>
<reference evidence="2 3" key="1">
    <citation type="submission" date="2023-08" db="EMBL/GenBank/DDBJ databases">
        <title>Rhodoferax potami sp. nov. and Rhodoferax mekongensis sp. nov., isolated from the Mekong River in Thailand.</title>
        <authorList>
            <person name="Kitikhun S."/>
            <person name="Charoenyingcharoen P."/>
            <person name="Siriarchawattana P."/>
            <person name="Likhitrattanapisal S."/>
            <person name="Nilsakha T."/>
            <person name="Chanpet A."/>
            <person name="Rattanawaree P."/>
            <person name="Ingsriswang S."/>
        </authorList>
    </citation>
    <scope>NUCLEOTIDE SEQUENCE [LARGE SCALE GENOMIC DNA]</scope>
    <source>
        <strain evidence="2 3">TBRC 17660</strain>
    </source>
</reference>
<keyword evidence="1" id="KW-0812">Transmembrane</keyword>
<proteinExistence type="predicted"/>
<keyword evidence="1" id="KW-1133">Transmembrane helix</keyword>
<dbReference type="RefSeq" id="WP_313874227.1">
    <property type="nucleotide sequence ID" value="NZ_JAVBIK010000001.1"/>
</dbReference>
<keyword evidence="3" id="KW-1185">Reference proteome</keyword>
<evidence type="ECO:0000256" key="1">
    <source>
        <dbReference type="SAM" id="Phobius"/>
    </source>
</evidence>